<evidence type="ECO:0000259" key="6">
    <source>
        <dbReference type="Pfam" id="PF01929"/>
    </source>
</evidence>
<organism evidence="7">
    <name type="scientific">Acartia pacifica</name>
    <name type="common">Copepod</name>
    <dbReference type="NCBI Taxonomy" id="335913"/>
    <lineage>
        <taxon>Eukaryota</taxon>
        <taxon>Metazoa</taxon>
        <taxon>Ecdysozoa</taxon>
        <taxon>Arthropoda</taxon>
        <taxon>Crustacea</taxon>
        <taxon>Multicrustacea</taxon>
        <taxon>Hexanauplia</taxon>
        <taxon>Copepoda</taxon>
        <taxon>Calanoida</taxon>
        <taxon>Acartiidae</taxon>
        <taxon>Acartia</taxon>
    </lineage>
</organism>
<keyword evidence="2 7" id="KW-0689">Ribosomal protein</keyword>
<dbReference type="PANTHER" id="PTHR11127">
    <property type="entry name" value="60S RIBOSOMAL PROTEIN L14"/>
    <property type="match status" value="1"/>
</dbReference>
<dbReference type="InterPro" id="IPR008991">
    <property type="entry name" value="Translation_prot_SH3-like_sf"/>
</dbReference>
<protein>
    <recommendedName>
        <fullName evidence="4">Large ribosomal subunit protein eL14</fullName>
    </recommendedName>
    <alternativeName>
        <fullName evidence="5">60S ribosomal protein L14</fullName>
    </alternativeName>
</protein>
<dbReference type="GO" id="GO:0042273">
    <property type="term" value="P:ribosomal large subunit biogenesis"/>
    <property type="evidence" value="ECO:0007669"/>
    <property type="project" value="TreeGrafter"/>
</dbReference>
<dbReference type="GO" id="GO:0006412">
    <property type="term" value="P:translation"/>
    <property type="evidence" value="ECO:0007669"/>
    <property type="project" value="InterPro"/>
</dbReference>
<name>A0A0U2T499_ACAPC</name>
<evidence type="ECO:0000256" key="5">
    <source>
        <dbReference type="ARBA" id="ARBA00035318"/>
    </source>
</evidence>
<dbReference type="InterPro" id="IPR039660">
    <property type="entry name" value="Ribosomal_eL14"/>
</dbReference>
<dbReference type="InterPro" id="IPR002784">
    <property type="entry name" value="Ribosomal_eL14_dom"/>
</dbReference>
<dbReference type="GO" id="GO:0003735">
    <property type="term" value="F:structural constituent of ribosome"/>
    <property type="evidence" value="ECO:0007669"/>
    <property type="project" value="InterPro"/>
</dbReference>
<feature type="domain" description="Large ribosomal subunit protein eL14" evidence="6">
    <location>
        <begin position="47"/>
        <end position="120"/>
    </location>
</feature>
<dbReference type="PANTHER" id="PTHR11127:SF2">
    <property type="entry name" value="LARGE RIBOSOMAL SUBUNIT PROTEIN EL14"/>
    <property type="match status" value="1"/>
</dbReference>
<dbReference type="CDD" id="cd23702">
    <property type="entry name" value="eL14"/>
    <property type="match status" value="1"/>
</dbReference>
<dbReference type="GO" id="GO:0003723">
    <property type="term" value="F:RNA binding"/>
    <property type="evidence" value="ECO:0007669"/>
    <property type="project" value="InterPro"/>
</dbReference>
<dbReference type="GO" id="GO:0022625">
    <property type="term" value="C:cytosolic large ribosomal subunit"/>
    <property type="evidence" value="ECO:0007669"/>
    <property type="project" value="TreeGrafter"/>
</dbReference>
<dbReference type="Gene3D" id="2.30.30.30">
    <property type="match status" value="1"/>
</dbReference>
<sequence>MPFKKFVEIGRVAFLADGPEKGKIAAIVNVIDQNKVLIDGPTTGVSRQAYPIKQIHLTNMKVTFPFDSPTRVVRKELTAAKVDEKWAESSWAKRLENKAKRLSMYDFDRFKLRVAKTRRNRIVSHALNSKKKALKKAAKK</sequence>
<evidence type="ECO:0000256" key="3">
    <source>
        <dbReference type="ARBA" id="ARBA00023274"/>
    </source>
</evidence>
<comment type="similarity">
    <text evidence="1">Belongs to the eukaryotic ribosomal protein eL14 family.</text>
</comment>
<evidence type="ECO:0000313" key="7">
    <source>
        <dbReference type="EMBL" id="ALS04321.1"/>
    </source>
</evidence>
<evidence type="ECO:0000256" key="4">
    <source>
        <dbReference type="ARBA" id="ARBA00035215"/>
    </source>
</evidence>
<reference evidence="7" key="1">
    <citation type="journal article" date="2015" name="Sci. Rep.">
        <title>Spliced leader RNA trans-splicing discovered in copepods.</title>
        <authorList>
            <person name="Yang F."/>
            <person name="Xu D."/>
            <person name="Zhuang Y."/>
            <person name="Yi X."/>
            <person name="Huang Y."/>
            <person name="Chen H."/>
            <person name="Lin S."/>
            <person name="Campbell D.A."/>
            <person name="Sturm N.R."/>
            <person name="Liu G."/>
            <person name="Zhang H."/>
        </authorList>
    </citation>
    <scope>NUCLEOTIDE SEQUENCE</scope>
</reference>
<accession>A0A0U2T499</accession>
<dbReference type="Pfam" id="PF01929">
    <property type="entry name" value="Ribosomal_L14e"/>
    <property type="match status" value="1"/>
</dbReference>
<dbReference type="EMBL" id="KT754487">
    <property type="protein sequence ID" value="ALS04321.1"/>
    <property type="molecule type" value="mRNA"/>
</dbReference>
<evidence type="ECO:0000256" key="1">
    <source>
        <dbReference type="ARBA" id="ARBA00006592"/>
    </source>
</evidence>
<keyword evidence="3" id="KW-0687">Ribonucleoprotein</keyword>
<proteinExistence type="evidence at transcript level"/>
<dbReference type="AlphaFoldDB" id="A0A0U2T499"/>
<dbReference type="SUPFAM" id="SSF50104">
    <property type="entry name" value="Translation proteins SH3-like domain"/>
    <property type="match status" value="1"/>
</dbReference>
<dbReference type="InterPro" id="IPR014722">
    <property type="entry name" value="Rib_uL2_dom2"/>
</dbReference>
<evidence type="ECO:0000256" key="2">
    <source>
        <dbReference type="ARBA" id="ARBA00022980"/>
    </source>
</evidence>